<dbReference type="Proteomes" id="UP001153069">
    <property type="component" value="Unassembled WGS sequence"/>
</dbReference>
<sequence>MRQQRTSPPREEESKEEGDDGIAAVGHAPPLQNGQLVQAACRDLVHLDFQAALLEEGFQEDGSGEESVIRRRESESQREPEIHEDTFAEEPSYDDGKMMLTDEEYQWARDIKSAAQLQPDLDKLPDFWYAQIALCDQGDVDAALHRIHGLQTFWKEYKVILDNLNSARKVVRESLEDLFPGFWLSLTYSPTAGHYTLVMDAVKLDMSVLATHPQAMDSLILSMFYVLHAANPDFETIRHGLYSIAECEGQDWKNSMGAGDMRRVWTEIASVYPIRYQKLDHIHTNMVVNMMWSLAKRYLPKNIRDKFDARGCSDVERLDKLYSIPTLEAANGRFLGTVMDSLKKRLENEASFSL</sequence>
<gene>
    <name evidence="3" type="ORF">SEMRO_365_G127290.1</name>
</gene>
<feature type="domain" description="CRAL-TRIO" evidence="2">
    <location>
        <begin position="213"/>
        <end position="325"/>
    </location>
</feature>
<evidence type="ECO:0000259" key="2">
    <source>
        <dbReference type="Pfam" id="PF00650"/>
    </source>
</evidence>
<dbReference type="Pfam" id="PF00650">
    <property type="entry name" value="CRAL_TRIO"/>
    <property type="match status" value="1"/>
</dbReference>
<feature type="compositionally biased region" description="Basic and acidic residues" evidence="1">
    <location>
        <begin position="67"/>
        <end position="85"/>
    </location>
</feature>
<feature type="region of interest" description="Disordered" evidence="1">
    <location>
        <begin position="1"/>
        <end position="30"/>
    </location>
</feature>
<evidence type="ECO:0000313" key="3">
    <source>
        <dbReference type="EMBL" id="CAB9508881.1"/>
    </source>
</evidence>
<dbReference type="Gene3D" id="3.40.525.10">
    <property type="entry name" value="CRAL-TRIO lipid binding domain"/>
    <property type="match status" value="1"/>
</dbReference>
<evidence type="ECO:0000313" key="4">
    <source>
        <dbReference type="Proteomes" id="UP001153069"/>
    </source>
</evidence>
<reference evidence="3" key="1">
    <citation type="submission" date="2020-06" db="EMBL/GenBank/DDBJ databases">
        <authorList>
            <consortium name="Plant Systems Biology data submission"/>
        </authorList>
    </citation>
    <scope>NUCLEOTIDE SEQUENCE</scope>
    <source>
        <strain evidence="3">D6</strain>
    </source>
</reference>
<dbReference type="SUPFAM" id="SSF52087">
    <property type="entry name" value="CRAL/TRIO domain"/>
    <property type="match status" value="1"/>
</dbReference>
<keyword evidence="4" id="KW-1185">Reference proteome</keyword>
<dbReference type="EMBL" id="CAICTM010000364">
    <property type="protein sequence ID" value="CAB9508881.1"/>
    <property type="molecule type" value="Genomic_DNA"/>
</dbReference>
<proteinExistence type="predicted"/>
<feature type="region of interest" description="Disordered" evidence="1">
    <location>
        <begin position="58"/>
        <end position="85"/>
    </location>
</feature>
<accession>A0A9N8DUF0</accession>
<name>A0A9N8DUF0_9STRA</name>
<organism evidence="3 4">
    <name type="scientific">Seminavis robusta</name>
    <dbReference type="NCBI Taxonomy" id="568900"/>
    <lineage>
        <taxon>Eukaryota</taxon>
        <taxon>Sar</taxon>
        <taxon>Stramenopiles</taxon>
        <taxon>Ochrophyta</taxon>
        <taxon>Bacillariophyta</taxon>
        <taxon>Bacillariophyceae</taxon>
        <taxon>Bacillariophycidae</taxon>
        <taxon>Naviculales</taxon>
        <taxon>Naviculaceae</taxon>
        <taxon>Seminavis</taxon>
    </lineage>
</organism>
<protein>
    <recommendedName>
        <fullName evidence="2">CRAL-TRIO domain-containing protein</fullName>
    </recommendedName>
</protein>
<evidence type="ECO:0000256" key="1">
    <source>
        <dbReference type="SAM" id="MobiDB-lite"/>
    </source>
</evidence>
<dbReference type="InterPro" id="IPR001251">
    <property type="entry name" value="CRAL-TRIO_dom"/>
</dbReference>
<dbReference type="AlphaFoldDB" id="A0A9N8DUF0"/>
<comment type="caution">
    <text evidence="3">The sequence shown here is derived from an EMBL/GenBank/DDBJ whole genome shotgun (WGS) entry which is preliminary data.</text>
</comment>
<dbReference type="InterPro" id="IPR036865">
    <property type="entry name" value="CRAL-TRIO_dom_sf"/>
</dbReference>